<evidence type="ECO:0000313" key="3">
    <source>
        <dbReference type="EMBL" id="VVA40254.1"/>
    </source>
</evidence>
<accession>A0A5E4GKC8</accession>
<feature type="compositionally biased region" description="Low complexity" evidence="1">
    <location>
        <begin position="63"/>
        <end position="74"/>
    </location>
</feature>
<dbReference type="Proteomes" id="UP000327085">
    <property type="component" value="Unassembled WGS sequence"/>
</dbReference>
<dbReference type="AlphaFoldDB" id="A0A5E4GKC8"/>
<protein>
    <submittedName>
        <fullName evidence="3">Uncharacterized protein</fullName>
    </submittedName>
</protein>
<reference evidence="2 5" key="3">
    <citation type="journal article" date="2022" name="G3 (Bethesda)">
        <title>Whole-genome sequence and methylome profiling of the almond [Prunus dulcis (Mill.) D.A. Webb] cultivar 'Nonpareil'.</title>
        <authorList>
            <person name="D'Amico-Willman K.M."/>
            <person name="Ouma W.Z."/>
            <person name="Meulia T."/>
            <person name="Sideli G.M."/>
            <person name="Gradziel T.M."/>
            <person name="Fresnedo-Ramirez J."/>
        </authorList>
    </citation>
    <scope>NUCLEOTIDE SEQUENCE [LARGE SCALE GENOMIC DNA]</scope>
    <source>
        <strain evidence="2">Clone GOH B32 T37-40</strain>
    </source>
</reference>
<reference evidence="3" key="1">
    <citation type="submission" date="2019-07" db="EMBL/GenBank/DDBJ databases">
        <authorList>
            <person name="Alioto T."/>
            <person name="Alioto T."/>
            <person name="Gomez Garrido J."/>
        </authorList>
    </citation>
    <scope>NUCLEOTIDE SEQUENCE [LARGE SCALE GENOMIC DNA]</scope>
</reference>
<dbReference type="InParanoid" id="A0A5E4GKC8"/>
<proteinExistence type="predicted"/>
<feature type="region of interest" description="Disordered" evidence="1">
    <location>
        <begin position="47"/>
        <end position="93"/>
    </location>
</feature>
<reference evidence="4" key="2">
    <citation type="journal article" date="2020" name="Plant J.">
        <title>Transposons played a major role in the diversification between the closely related almond and peach genomes: results from the almond genome sequence.</title>
        <authorList>
            <person name="Alioto T."/>
            <person name="Alexiou K.G."/>
            <person name="Bardil A."/>
            <person name="Barteri F."/>
            <person name="Castanera R."/>
            <person name="Cruz F."/>
            <person name="Dhingra A."/>
            <person name="Duval H."/>
            <person name="Fernandez I Marti A."/>
            <person name="Frias L."/>
            <person name="Galan B."/>
            <person name="Garcia J.L."/>
            <person name="Howad W."/>
            <person name="Gomez-Garrido J."/>
            <person name="Gut M."/>
            <person name="Julca I."/>
            <person name="Morata J."/>
            <person name="Puigdomenech P."/>
            <person name="Ribeca P."/>
            <person name="Rubio Cabetas M.J."/>
            <person name="Vlasova A."/>
            <person name="Wirthensohn M."/>
            <person name="Garcia-Mas J."/>
            <person name="Gabaldon T."/>
            <person name="Casacuberta J.M."/>
            <person name="Arus P."/>
        </authorList>
    </citation>
    <scope>NUCLEOTIDE SEQUENCE [LARGE SCALE GENOMIC DNA]</scope>
    <source>
        <strain evidence="4">cv. Texas</strain>
    </source>
</reference>
<evidence type="ECO:0000313" key="2">
    <source>
        <dbReference type="EMBL" id="KAI5345238.1"/>
    </source>
</evidence>
<name>A0A5E4GKC8_PRUDU</name>
<dbReference type="Gramene" id="VVA40254">
    <property type="protein sequence ID" value="VVA40254"/>
    <property type="gene ID" value="Prudul26B008776"/>
</dbReference>
<dbReference type="EMBL" id="JAJFAZ020000002">
    <property type="protein sequence ID" value="KAI5345238.1"/>
    <property type="molecule type" value="Genomic_DNA"/>
</dbReference>
<keyword evidence="5" id="KW-1185">Reference proteome</keyword>
<dbReference type="EMBL" id="CABIKO010000944">
    <property type="protein sequence ID" value="VVA40254.1"/>
    <property type="molecule type" value="Genomic_DNA"/>
</dbReference>
<organism evidence="3 4">
    <name type="scientific">Prunus dulcis</name>
    <name type="common">Almond</name>
    <name type="synonym">Amygdalus dulcis</name>
    <dbReference type="NCBI Taxonomy" id="3755"/>
    <lineage>
        <taxon>Eukaryota</taxon>
        <taxon>Viridiplantae</taxon>
        <taxon>Streptophyta</taxon>
        <taxon>Embryophyta</taxon>
        <taxon>Tracheophyta</taxon>
        <taxon>Spermatophyta</taxon>
        <taxon>Magnoliopsida</taxon>
        <taxon>eudicotyledons</taxon>
        <taxon>Gunneridae</taxon>
        <taxon>Pentapetalae</taxon>
        <taxon>rosids</taxon>
        <taxon>fabids</taxon>
        <taxon>Rosales</taxon>
        <taxon>Rosaceae</taxon>
        <taxon>Amygdaloideae</taxon>
        <taxon>Amygdaleae</taxon>
        <taxon>Prunus</taxon>
    </lineage>
</organism>
<evidence type="ECO:0000256" key="1">
    <source>
        <dbReference type="SAM" id="MobiDB-lite"/>
    </source>
</evidence>
<sequence length="150" mass="16411">MKKAINPAIHGALSIDLLFGLHSEVCRNVPAYFSASVTHPPTREVLKEHDQKLADRHRRRSAAKFSKAPSSSASVTHPPTRPSQSSLGPPAATGKLHALLDPCDVHCQCHGSKDARSEPPDLAVVVKQYRAEKARQMDLYMARQKQASKS</sequence>
<evidence type="ECO:0000313" key="4">
    <source>
        <dbReference type="Proteomes" id="UP000327085"/>
    </source>
</evidence>
<gene>
    <name evidence="3" type="ORF">ALMOND_2B008776</name>
    <name evidence="2" type="ORF">L3X38_013115</name>
</gene>
<dbReference type="Proteomes" id="UP001054821">
    <property type="component" value="Chromosome 2"/>
</dbReference>
<evidence type="ECO:0000313" key="5">
    <source>
        <dbReference type="Proteomes" id="UP001054821"/>
    </source>
</evidence>